<keyword evidence="2" id="KW-0472">Membrane</keyword>
<sequence length="395" mass="41558">MESRVPVLIDLGTERGLPDGETPPPPQFRRVSVRWPAGLLVILLVLFGVTAAGPPHGRLRPGGNLDVPAGSTFFVAGDVLLVSAGPAGAPNSLTAYDLPGGTRRWTVSASTAGRHYAELVGDAVLIGEVDSVGRRTVTTARSARTGEVRWSRPGRVLRVPGSSLGLGVSEVRSVSGAGRRLEGDVEAVDLVTGIVRWRLPLSSTAVVQPVPGDPARVLIVHDNVTAELRDLATGDLVGTGQLPPADYAQSNPRVIADRLVLRHPAGRGFSVTGYDLPALTPRWTRPGGESGEAVRDCQGLACLDGETRVVALDPESGAERWTRARPAGWHSIVWSPDILLRPDAYQGQSLLAVAEGGALRILGALPAGVVDCRAGPTDLVCRTAPDRLGVWRLLT</sequence>
<protein>
    <recommendedName>
        <fullName evidence="3">Pyrrolo-quinoline quinone repeat domain-containing protein</fullName>
    </recommendedName>
</protein>
<evidence type="ECO:0000259" key="3">
    <source>
        <dbReference type="Pfam" id="PF13360"/>
    </source>
</evidence>
<dbReference type="InterPro" id="IPR015943">
    <property type="entry name" value="WD40/YVTN_repeat-like_dom_sf"/>
</dbReference>
<name>A0A927M6S5_9ACTN</name>
<evidence type="ECO:0000313" key="4">
    <source>
        <dbReference type="EMBL" id="MBE1489052.1"/>
    </source>
</evidence>
<evidence type="ECO:0000256" key="1">
    <source>
        <dbReference type="SAM" id="MobiDB-lite"/>
    </source>
</evidence>
<dbReference type="Proteomes" id="UP000649753">
    <property type="component" value="Unassembled WGS sequence"/>
</dbReference>
<keyword evidence="2" id="KW-0812">Transmembrane</keyword>
<dbReference type="RefSeq" id="WP_192768595.1">
    <property type="nucleotide sequence ID" value="NZ_JADBEB010000001.1"/>
</dbReference>
<feature type="transmembrane region" description="Helical" evidence="2">
    <location>
        <begin position="33"/>
        <end position="52"/>
    </location>
</feature>
<dbReference type="InterPro" id="IPR011047">
    <property type="entry name" value="Quinoprotein_ADH-like_sf"/>
</dbReference>
<feature type="region of interest" description="Disordered" evidence="1">
    <location>
        <begin position="1"/>
        <end position="25"/>
    </location>
</feature>
<dbReference type="AlphaFoldDB" id="A0A927M6S5"/>
<dbReference type="SUPFAM" id="SSF50998">
    <property type="entry name" value="Quinoprotein alcohol dehydrogenase-like"/>
    <property type="match status" value="1"/>
</dbReference>
<dbReference type="Gene3D" id="2.130.10.10">
    <property type="entry name" value="YVTN repeat-like/Quinoprotein amine dehydrogenase"/>
    <property type="match status" value="1"/>
</dbReference>
<keyword evidence="2" id="KW-1133">Transmembrane helix</keyword>
<evidence type="ECO:0000256" key="2">
    <source>
        <dbReference type="SAM" id="Phobius"/>
    </source>
</evidence>
<dbReference type="Pfam" id="PF13360">
    <property type="entry name" value="PQQ_2"/>
    <property type="match status" value="1"/>
</dbReference>
<keyword evidence="5" id="KW-1185">Reference proteome</keyword>
<evidence type="ECO:0000313" key="5">
    <source>
        <dbReference type="Proteomes" id="UP000649753"/>
    </source>
</evidence>
<accession>A0A927M6S5</accession>
<gene>
    <name evidence="4" type="ORF">H4W31_004690</name>
</gene>
<comment type="caution">
    <text evidence="4">The sequence shown here is derived from an EMBL/GenBank/DDBJ whole genome shotgun (WGS) entry which is preliminary data.</text>
</comment>
<dbReference type="InterPro" id="IPR002372">
    <property type="entry name" value="PQQ_rpt_dom"/>
</dbReference>
<feature type="domain" description="Pyrrolo-quinoline quinone repeat" evidence="3">
    <location>
        <begin position="182"/>
        <end position="324"/>
    </location>
</feature>
<organism evidence="4 5">
    <name type="scientific">Plantactinospora soyae</name>
    <dbReference type="NCBI Taxonomy" id="1544732"/>
    <lineage>
        <taxon>Bacteria</taxon>
        <taxon>Bacillati</taxon>
        <taxon>Actinomycetota</taxon>
        <taxon>Actinomycetes</taxon>
        <taxon>Micromonosporales</taxon>
        <taxon>Micromonosporaceae</taxon>
        <taxon>Plantactinospora</taxon>
    </lineage>
</organism>
<proteinExistence type="predicted"/>
<reference evidence="4" key="1">
    <citation type="submission" date="2020-10" db="EMBL/GenBank/DDBJ databases">
        <title>Sequencing the genomes of 1000 actinobacteria strains.</title>
        <authorList>
            <person name="Klenk H.-P."/>
        </authorList>
    </citation>
    <scope>NUCLEOTIDE SEQUENCE</scope>
    <source>
        <strain evidence="4">DSM 46832</strain>
    </source>
</reference>
<dbReference type="EMBL" id="JADBEB010000001">
    <property type="protein sequence ID" value="MBE1489052.1"/>
    <property type="molecule type" value="Genomic_DNA"/>
</dbReference>